<dbReference type="PANTHER" id="PTHR10827">
    <property type="entry name" value="RETICULOCALBIN"/>
    <property type="match status" value="1"/>
</dbReference>
<dbReference type="SUPFAM" id="SSF47473">
    <property type="entry name" value="EF-hand"/>
    <property type="match status" value="1"/>
</dbReference>
<feature type="domain" description="EF-hand" evidence="4">
    <location>
        <begin position="54"/>
        <end position="89"/>
    </location>
</feature>
<feature type="region of interest" description="Disordered" evidence="3">
    <location>
        <begin position="79"/>
        <end position="103"/>
    </location>
</feature>
<dbReference type="SMART" id="SM00054">
    <property type="entry name" value="EFh"/>
    <property type="match status" value="3"/>
</dbReference>
<reference evidence="5 6" key="1">
    <citation type="submission" date="2019-03" db="EMBL/GenBank/DDBJ databases">
        <title>Genomic Encyclopedia of Type Strains, Phase IV (KMG-IV): sequencing the most valuable type-strain genomes for metagenomic binning, comparative biology and taxonomic classification.</title>
        <authorList>
            <person name="Goeker M."/>
        </authorList>
    </citation>
    <scope>NUCLEOTIDE SEQUENCE [LARGE SCALE GENOMIC DNA]</scope>
    <source>
        <strain evidence="5 6">DSM 24766</strain>
    </source>
</reference>
<evidence type="ECO:0000256" key="1">
    <source>
        <dbReference type="ARBA" id="ARBA00022723"/>
    </source>
</evidence>
<feature type="compositionally biased region" description="Gly residues" evidence="3">
    <location>
        <begin position="93"/>
        <end position="103"/>
    </location>
</feature>
<keyword evidence="6" id="KW-1185">Reference proteome</keyword>
<evidence type="ECO:0000256" key="2">
    <source>
        <dbReference type="ARBA" id="ARBA00022737"/>
    </source>
</evidence>
<protein>
    <submittedName>
        <fullName evidence="5">EF hand domain-containing protein</fullName>
    </submittedName>
</protein>
<dbReference type="CDD" id="cd00051">
    <property type="entry name" value="EFh"/>
    <property type="match status" value="1"/>
</dbReference>
<dbReference type="Pfam" id="PF13202">
    <property type="entry name" value="EF-hand_5"/>
    <property type="match status" value="3"/>
</dbReference>
<dbReference type="InterPro" id="IPR018247">
    <property type="entry name" value="EF_Hand_1_Ca_BS"/>
</dbReference>
<sequence length="205" mass="21070">MTRILKDVALSALAAGTVAVLLGALPGMAEARGMGGGAFAMIDTDKDGNLSLDEFTARAKARFEALDNDGDGLLSADEAARLGKPSGRRDGARGGYGMGSGRIQGHPGMGYGMFGGMQGTGPMQGGFGDPALTDEERAARAADMVEMLDADGDGKLSANEMATRPGPEMIFNRVDADGDGTISRDEFDAAAKKFGGRFGPQGVMR</sequence>
<dbReference type="Proteomes" id="UP000295050">
    <property type="component" value="Unassembled WGS sequence"/>
</dbReference>
<dbReference type="PANTHER" id="PTHR10827:SF98">
    <property type="entry name" value="45 KDA CALCIUM-BINDING PROTEIN"/>
    <property type="match status" value="1"/>
</dbReference>
<feature type="domain" description="EF-hand" evidence="4">
    <location>
        <begin position="170"/>
        <end position="197"/>
    </location>
</feature>
<comment type="caution">
    <text evidence="5">The sequence shown here is derived from an EMBL/GenBank/DDBJ whole genome shotgun (WGS) entry which is preliminary data.</text>
</comment>
<evidence type="ECO:0000259" key="4">
    <source>
        <dbReference type="PROSITE" id="PS50222"/>
    </source>
</evidence>
<gene>
    <name evidence="5" type="ORF">EV663_10711</name>
</gene>
<keyword evidence="1" id="KW-0479">Metal-binding</keyword>
<accession>A0A4R2RFI6</accession>
<keyword evidence="2" id="KW-0677">Repeat</keyword>
<proteinExistence type="predicted"/>
<dbReference type="PROSITE" id="PS50222">
    <property type="entry name" value="EF_HAND_2"/>
    <property type="match status" value="2"/>
</dbReference>
<organism evidence="5 6">
    <name type="scientific">Rhodovulum bhavnagarense</name>
    <dbReference type="NCBI Taxonomy" id="992286"/>
    <lineage>
        <taxon>Bacteria</taxon>
        <taxon>Pseudomonadati</taxon>
        <taxon>Pseudomonadota</taxon>
        <taxon>Alphaproteobacteria</taxon>
        <taxon>Rhodobacterales</taxon>
        <taxon>Paracoccaceae</taxon>
        <taxon>Rhodovulum</taxon>
    </lineage>
</organism>
<dbReference type="GO" id="GO:0005509">
    <property type="term" value="F:calcium ion binding"/>
    <property type="evidence" value="ECO:0007669"/>
    <property type="project" value="InterPro"/>
</dbReference>
<dbReference type="PROSITE" id="PS00018">
    <property type="entry name" value="EF_HAND_1"/>
    <property type="match status" value="1"/>
</dbReference>
<dbReference type="InterPro" id="IPR011992">
    <property type="entry name" value="EF-hand-dom_pair"/>
</dbReference>
<dbReference type="InterPro" id="IPR002048">
    <property type="entry name" value="EF_hand_dom"/>
</dbReference>
<dbReference type="RefSeq" id="WP_207904410.1">
    <property type="nucleotide sequence ID" value="NZ_SLXU01000007.1"/>
</dbReference>
<evidence type="ECO:0000313" key="5">
    <source>
        <dbReference type="EMBL" id="TCP60837.1"/>
    </source>
</evidence>
<dbReference type="AlphaFoldDB" id="A0A4R2RFI6"/>
<dbReference type="Pfam" id="PF00036">
    <property type="entry name" value="EF-hand_1"/>
    <property type="match status" value="1"/>
</dbReference>
<evidence type="ECO:0000256" key="3">
    <source>
        <dbReference type="SAM" id="MobiDB-lite"/>
    </source>
</evidence>
<evidence type="ECO:0000313" key="6">
    <source>
        <dbReference type="Proteomes" id="UP000295050"/>
    </source>
</evidence>
<dbReference type="Gene3D" id="1.10.238.10">
    <property type="entry name" value="EF-hand"/>
    <property type="match status" value="2"/>
</dbReference>
<dbReference type="EMBL" id="SLXU01000007">
    <property type="protein sequence ID" value="TCP60837.1"/>
    <property type="molecule type" value="Genomic_DNA"/>
</dbReference>
<name>A0A4R2RFI6_9RHOB</name>